<feature type="region of interest" description="Disordered" evidence="1">
    <location>
        <begin position="26"/>
        <end position="56"/>
    </location>
</feature>
<feature type="compositionally biased region" description="Polar residues" evidence="1">
    <location>
        <begin position="95"/>
        <end position="104"/>
    </location>
</feature>
<sequence length="104" mass="11487">MQSMPPSPETKHITVLRPYKVVDSERFAGSGKKSDDKLTKKQAHTGQATGWEKHNLGYSPAFSDEKTVEYPPAQPTRIVVLKPSPGKIHDIDQGSGITTKNVTW</sequence>
<accession>A0A8T2ZJE1</accession>
<protein>
    <submittedName>
        <fullName evidence="2">Uncharacterized protein</fullName>
    </submittedName>
</protein>
<comment type="caution">
    <text evidence="2">The sequence shown here is derived from an EMBL/GenBank/DDBJ whole genome shotgun (WGS) entry which is preliminary data.</text>
</comment>
<feature type="region of interest" description="Disordered" evidence="1">
    <location>
        <begin position="84"/>
        <end position="104"/>
    </location>
</feature>
<gene>
    <name evidence="2" type="ORF">H0E87_005390</name>
</gene>
<evidence type="ECO:0000313" key="2">
    <source>
        <dbReference type="EMBL" id="KAH8517429.1"/>
    </source>
</evidence>
<keyword evidence="3" id="KW-1185">Reference proteome</keyword>
<dbReference type="AlphaFoldDB" id="A0A8T2ZJE1"/>
<evidence type="ECO:0000256" key="1">
    <source>
        <dbReference type="SAM" id="MobiDB-lite"/>
    </source>
</evidence>
<dbReference type="PANTHER" id="PTHR46634">
    <property type="entry name" value="M REDUCTASE II SUBUNIT GAMMA, PUTATIVE (DUF3741)-RELATED"/>
    <property type="match status" value="1"/>
</dbReference>
<dbReference type="EMBL" id="JACEGQ020000002">
    <property type="protein sequence ID" value="KAH8517429.1"/>
    <property type="molecule type" value="Genomic_DNA"/>
</dbReference>
<proteinExistence type="predicted"/>
<dbReference type="PANTHER" id="PTHR46634:SF3">
    <property type="entry name" value="M REDUCTASE II SUBUNIT GAMMA, PUTATIVE (DUF3741)-RELATED"/>
    <property type="match status" value="1"/>
</dbReference>
<name>A0A8T2ZJE1_POPDE</name>
<organism evidence="2 3">
    <name type="scientific">Populus deltoides</name>
    <name type="common">Eastern poplar</name>
    <name type="synonym">Eastern cottonwood</name>
    <dbReference type="NCBI Taxonomy" id="3696"/>
    <lineage>
        <taxon>Eukaryota</taxon>
        <taxon>Viridiplantae</taxon>
        <taxon>Streptophyta</taxon>
        <taxon>Embryophyta</taxon>
        <taxon>Tracheophyta</taxon>
        <taxon>Spermatophyta</taxon>
        <taxon>Magnoliopsida</taxon>
        <taxon>eudicotyledons</taxon>
        <taxon>Gunneridae</taxon>
        <taxon>Pentapetalae</taxon>
        <taxon>rosids</taxon>
        <taxon>fabids</taxon>
        <taxon>Malpighiales</taxon>
        <taxon>Salicaceae</taxon>
        <taxon>Saliceae</taxon>
        <taxon>Populus</taxon>
    </lineage>
</organism>
<evidence type="ECO:0000313" key="3">
    <source>
        <dbReference type="Proteomes" id="UP000807159"/>
    </source>
</evidence>
<reference evidence="2" key="1">
    <citation type="journal article" date="2021" name="J. Hered.">
        <title>Genome Assembly of Salicaceae Populus deltoides (Eastern Cottonwood) I-69 Based on Nanopore Sequencing and Hi-C Technologies.</title>
        <authorList>
            <person name="Bai S."/>
            <person name="Wu H."/>
            <person name="Zhang J."/>
            <person name="Pan Z."/>
            <person name="Zhao W."/>
            <person name="Li Z."/>
            <person name="Tong C."/>
        </authorList>
    </citation>
    <scope>NUCLEOTIDE SEQUENCE</scope>
    <source>
        <tissue evidence="2">Leaf</tissue>
    </source>
</reference>
<feature type="compositionally biased region" description="Basic and acidic residues" evidence="1">
    <location>
        <begin position="26"/>
        <end position="39"/>
    </location>
</feature>
<dbReference type="Proteomes" id="UP000807159">
    <property type="component" value="Chromosome 2"/>
</dbReference>